<dbReference type="EC" id="2.9.1.-" evidence="3"/>
<evidence type="ECO:0000313" key="4">
    <source>
        <dbReference type="Proteomes" id="UP000050465"/>
    </source>
</evidence>
<dbReference type="PANTHER" id="PTHR30401">
    <property type="entry name" value="TRNA 2-SELENOURIDINE SYNTHASE"/>
    <property type="match status" value="1"/>
</dbReference>
<dbReference type="GO" id="GO:0004792">
    <property type="term" value="F:thiosulfate-cyanide sulfurtransferase activity"/>
    <property type="evidence" value="ECO:0007669"/>
    <property type="project" value="InterPro"/>
</dbReference>
<dbReference type="SUPFAM" id="SSF52821">
    <property type="entry name" value="Rhodanese/Cell cycle control phosphatase"/>
    <property type="match status" value="1"/>
</dbReference>
<dbReference type="InterPro" id="IPR017582">
    <property type="entry name" value="SelU"/>
</dbReference>
<dbReference type="Gene3D" id="3.40.250.10">
    <property type="entry name" value="Rhodanese-like domain"/>
    <property type="match status" value="1"/>
</dbReference>
<dbReference type="EMBL" id="LJZR01000004">
    <property type="protein sequence ID" value="KPQ36846.1"/>
    <property type="molecule type" value="Genomic_DNA"/>
</dbReference>
<evidence type="ECO:0000256" key="1">
    <source>
        <dbReference type="ARBA" id="ARBA00023266"/>
    </source>
</evidence>
<dbReference type="Pfam" id="PF26341">
    <property type="entry name" value="AAA_SelU"/>
    <property type="match status" value="1"/>
</dbReference>
<evidence type="ECO:0000313" key="3">
    <source>
        <dbReference type="EMBL" id="KPQ36846.1"/>
    </source>
</evidence>
<comment type="caution">
    <text evidence="3">The sequence shown here is derived from an EMBL/GenBank/DDBJ whole genome shotgun (WGS) entry which is preliminary data.</text>
</comment>
<evidence type="ECO:0000259" key="2">
    <source>
        <dbReference type="PROSITE" id="PS50206"/>
    </source>
</evidence>
<keyword evidence="3" id="KW-0808">Transferase</keyword>
<name>A0A0P8C555_9CYAN</name>
<dbReference type="NCBIfam" id="NF008750">
    <property type="entry name" value="PRK11784.1-2"/>
    <property type="match status" value="1"/>
</dbReference>
<feature type="domain" description="Rhodanese" evidence="2">
    <location>
        <begin position="15"/>
        <end position="136"/>
    </location>
</feature>
<dbReference type="PATRIC" id="fig|1666911.3.peg.3008"/>
<dbReference type="STRING" id="1666911.HLUCCA11_04970"/>
<dbReference type="InterPro" id="IPR001763">
    <property type="entry name" value="Rhodanese-like_dom"/>
</dbReference>
<dbReference type="Pfam" id="PF00581">
    <property type="entry name" value="Rhodanese"/>
    <property type="match status" value="1"/>
</dbReference>
<keyword evidence="1" id="KW-0711">Selenium</keyword>
<dbReference type="NCBIfam" id="TIGR03167">
    <property type="entry name" value="tRNA_sel_U_synt"/>
    <property type="match status" value="1"/>
</dbReference>
<dbReference type="InterPro" id="IPR036873">
    <property type="entry name" value="Rhodanese-like_dom_sf"/>
</dbReference>
<dbReference type="SMART" id="SM00450">
    <property type="entry name" value="RHOD"/>
    <property type="match status" value="1"/>
</dbReference>
<dbReference type="GO" id="GO:0002098">
    <property type="term" value="P:tRNA wobble uridine modification"/>
    <property type="evidence" value="ECO:0007669"/>
    <property type="project" value="InterPro"/>
</dbReference>
<dbReference type="GO" id="GO:0043828">
    <property type="term" value="F:tRNA 2-selenouridine synthase activity"/>
    <property type="evidence" value="ECO:0007669"/>
    <property type="project" value="InterPro"/>
</dbReference>
<dbReference type="NCBIfam" id="NF008752">
    <property type="entry name" value="PRK11784.1-4"/>
    <property type="match status" value="1"/>
</dbReference>
<dbReference type="InterPro" id="IPR058840">
    <property type="entry name" value="AAA_SelU"/>
</dbReference>
<reference evidence="3 4" key="1">
    <citation type="submission" date="2015-09" db="EMBL/GenBank/DDBJ databases">
        <title>Identification and resolution of microdiversity through metagenomic sequencing of parallel consortia.</title>
        <authorList>
            <person name="Nelson W.C."/>
            <person name="Romine M.F."/>
            <person name="Lindemann S.R."/>
        </authorList>
    </citation>
    <scope>NUCLEOTIDE SEQUENCE [LARGE SCALE GENOMIC DNA]</scope>
    <source>
        <strain evidence="3">Ana</strain>
    </source>
</reference>
<dbReference type="CDD" id="cd01520">
    <property type="entry name" value="RHOD_YbbB"/>
    <property type="match status" value="1"/>
</dbReference>
<sequence>MLLATTPQLSIDDFLKAPGPILDVRSPGEYAQGHIPGAINLPLFSNRDRAQVGTCYKQQGREQAVELGLDLVGPKLGDMVRQAQAMAPGKTVRVHCWRGGMRSGAIASMLTLSGFNATTLTSGYKAFRQWVRRSLSTPKKIVVLGGMTGTAKTDILHALAEQGEQVLDLEGCANHRGSSYGAVCLPPQPSTEQFENIVATQWHEFSAQQPIWIEAESRSIGSCRVPPELFDQMNSAFALEITRPLAERVAYLAEIYGQADKAELITATERIRKRLGPQRTQAAVEYIRAGEAAGAIAITLEYYDRTYRYGLQQRNRLVPEVDVTGLSPWLAAERLRQQLMTINLHQPPST</sequence>
<proteinExistence type="predicted"/>
<organism evidence="3 4">
    <name type="scientific">Phormidesmis priestleyi Ana</name>
    <dbReference type="NCBI Taxonomy" id="1666911"/>
    <lineage>
        <taxon>Bacteria</taxon>
        <taxon>Bacillati</taxon>
        <taxon>Cyanobacteriota</taxon>
        <taxon>Cyanophyceae</taxon>
        <taxon>Leptolyngbyales</taxon>
        <taxon>Leptolyngbyaceae</taxon>
        <taxon>Phormidesmis</taxon>
    </lineage>
</organism>
<dbReference type="AlphaFoldDB" id="A0A0P8C555"/>
<dbReference type="InterPro" id="IPR016130">
    <property type="entry name" value="Tyr_Pase_AS"/>
</dbReference>
<dbReference type="PROSITE" id="PS50206">
    <property type="entry name" value="RHODANESE_3"/>
    <property type="match status" value="1"/>
</dbReference>
<dbReference type="Proteomes" id="UP000050465">
    <property type="component" value="Unassembled WGS sequence"/>
</dbReference>
<dbReference type="PROSITE" id="PS00380">
    <property type="entry name" value="RHODANESE_1"/>
    <property type="match status" value="1"/>
</dbReference>
<protein>
    <submittedName>
        <fullName evidence="3">tRNA 2-selenouridine synthase</fullName>
        <ecNumber evidence="3">2.9.1.-</ecNumber>
    </submittedName>
</protein>
<dbReference type="InterPro" id="IPR001307">
    <property type="entry name" value="Thiosulphate_STrfase_CS"/>
</dbReference>
<gene>
    <name evidence="3" type="primary">selU</name>
    <name evidence="3" type="ORF">HLUCCA11_04970</name>
</gene>
<dbReference type="PROSITE" id="PS00383">
    <property type="entry name" value="TYR_PHOSPHATASE_1"/>
    <property type="match status" value="1"/>
</dbReference>
<dbReference type="PANTHER" id="PTHR30401:SF0">
    <property type="entry name" value="TRNA 2-SELENOURIDINE SYNTHASE"/>
    <property type="match status" value="1"/>
</dbReference>
<accession>A0A0P8C555</accession>